<keyword evidence="2" id="KW-0333">Golgi apparatus</keyword>
<evidence type="ECO:0000259" key="5">
    <source>
        <dbReference type="Pfam" id="PF04869"/>
    </source>
</evidence>
<name>A0A1R1Y191_9FUNG</name>
<proteinExistence type="predicted"/>
<reference evidence="8" key="1">
    <citation type="submission" date="2017-01" db="EMBL/GenBank/DDBJ databases">
        <authorList>
            <person name="Wang Y."/>
            <person name="White M."/>
            <person name="Kvist S."/>
            <person name="Moncalvo J.-M."/>
        </authorList>
    </citation>
    <scope>NUCLEOTIDE SEQUENCE [LARGE SCALE GENOMIC DNA]</scope>
    <source>
        <strain evidence="8">ID-206-W2</strain>
    </source>
</reference>
<accession>A0A1R1Y191</accession>
<protein>
    <submittedName>
        <fullName evidence="7">General vesicular transport factor</fullName>
    </submittedName>
</protein>
<evidence type="ECO:0000256" key="1">
    <source>
        <dbReference type="ARBA" id="ARBA00004555"/>
    </source>
</evidence>
<feature type="region of interest" description="Disordered" evidence="4">
    <location>
        <begin position="703"/>
        <end position="737"/>
    </location>
</feature>
<comment type="caution">
    <text evidence="7">The sequence shown here is derived from an EMBL/GenBank/DDBJ whole genome shotgun (WGS) entry which is preliminary data.</text>
</comment>
<dbReference type="GO" id="GO:0048280">
    <property type="term" value="P:vesicle fusion with Golgi apparatus"/>
    <property type="evidence" value="ECO:0007669"/>
    <property type="project" value="InterPro"/>
</dbReference>
<dbReference type="GO" id="GO:0012507">
    <property type="term" value="C:ER to Golgi transport vesicle membrane"/>
    <property type="evidence" value="ECO:0007669"/>
    <property type="project" value="TreeGrafter"/>
</dbReference>
<dbReference type="GO" id="GO:0006886">
    <property type="term" value="P:intracellular protein transport"/>
    <property type="evidence" value="ECO:0007669"/>
    <property type="project" value="InterPro"/>
</dbReference>
<dbReference type="GO" id="GO:0000139">
    <property type="term" value="C:Golgi membrane"/>
    <property type="evidence" value="ECO:0007669"/>
    <property type="project" value="InterPro"/>
</dbReference>
<organism evidence="7 8">
    <name type="scientific">Smittium culicis</name>
    <dbReference type="NCBI Taxonomy" id="133412"/>
    <lineage>
        <taxon>Eukaryota</taxon>
        <taxon>Fungi</taxon>
        <taxon>Fungi incertae sedis</taxon>
        <taxon>Zoopagomycota</taxon>
        <taxon>Kickxellomycotina</taxon>
        <taxon>Harpellomycetes</taxon>
        <taxon>Harpellales</taxon>
        <taxon>Legeriomycetaceae</taxon>
        <taxon>Smittium</taxon>
    </lineage>
</organism>
<evidence type="ECO:0000313" key="7">
    <source>
        <dbReference type="EMBL" id="OMJ20673.1"/>
    </source>
</evidence>
<feature type="compositionally biased region" description="Acidic residues" evidence="4">
    <location>
        <begin position="923"/>
        <end position="933"/>
    </location>
</feature>
<feature type="region of interest" description="Disordered" evidence="4">
    <location>
        <begin position="764"/>
        <end position="787"/>
    </location>
</feature>
<dbReference type="PANTHER" id="PTHR10013:SF0">
    <property type="entry name" value="GENERAL VESICULAR TRANSPORT FACTOR P115"/>
    <property type="match status" value="1"/>
</dbReference>
<dbReference type="AlphaFoldDB" id="A0A1R1Y191"/>
<dbReference type="Pfam" id="PF04869">
    <property type="entry name" value="Uso1_p115_head"/>
    <property type="match status" value="1"/>
</dbReference>
<dbReference type="InterPro" id="IPR024095">
    <property type="entry name" value="Vesicle_P115"/>
</dbReference>
<dbReference type="InterPro" id="IPR011989">
    <property type="entry name" value="ARM-like"/>
</dbReference>
<dbReference type="PANTHER" id="PTHR10013">
    <property type="entry name" value="GENERAL VESICULAR TRANSPORT FACTOR P115"/>
    <property type="match status" value="1"/>
</dbReference>
<comment type="subcellular location">
    <subcellularLocation>
        <location evidence="1">Golgi apparatus</location>
    </subcellularLocation>
</comment>
<dbReference type="InterPro" id="IPR016024">
    <property type="entry name" value="ARM-type_fold"/>
</dbReference>
<dbReference type="EMBL" id="LSSM01002693">
    <property type="protein sequence ID" value="OMJ20673.1"/>
    <property type="molecule type" value="Genomic_DNA"/>
</dbReference>
<keyword evidence="3" id="KW-0175">Coiled coil</keyword>
<dbReference type="GO" id="GO:0006888">
    <property type="term" value="P:endoplasmic reticulum to Golgi vesicle-mediated transport"/>
    <property type="evidence" value="ECO:0007669"/>
    <property type="project" value="TreeGrafter"/>
</dbReference>
<gene>
    <name evidence="7" type="ORF">AYI69_g6117</name>
</gene>
<dbReference type="GO" id="GO:0048211">
    <property type="term" value="P:Golgi vesicle docking"/>
    <property type="evidence" value="ECO:0007669"/>
    <property type="project" value="TreeGrafter"/>
</dbReference>
<evidence type="ECO:0000256" key="3">
    <source>
        <dbReference type="ARBA" id="ARBA00023054"/>
    </source>
</evidence>
<dbReference type="InterPro" id="IPR006955">
    <property type="entry name" value="Uso1_p115_C"/>
</dbReference>
<feature type="domain" description="Vesicle tethering protein Uso1/P115-like head" evidence="5">
    <location>
        <begin position="347"/>
        <end position="682"/>
    </location>
</feature>
<dbReference type="SUPFAM" id="SSF48371">
    <property type="entry name" value="ARM repeat"/>
    <property type="match status" value="1"/>
</dbReference>
<evidence type="ECO:0000313" key="8">
    <source>
        <dbReference type="Proteomes" id="UP000187429"/>
    </source>
</evidence>
<dbReference type="Pfam" id="PF04871">
    <property type="entry name" value="Uso1_p115_C"/>
    <property type="match status" value="1"/>
</dbReference>
<dbReference type="GO" id="GO:0005783">
    <property type="term" value="C:endoplasmic reticulum"/>
    <property type="evidence" value="ECO:0007669"/>
    <property type="project" value="TreeGrafter"/>
</dbReference>
<evidence type="ECO:0000259" key="6">
    <source>
        <dbReference type="Pfam" id="PF04871"/>
    </source>
</evidence>
<feature type="domain" description="Uso1/p115-like vesicle tethering protein C-terminal" evidence="6">
    <location>
        <begin position="794"/>
        <end position="933"/>
    </location>
</feature>
<keyword evidence="8" id="KW-1185">Reference proteome</keyword>
<evidence type="ECO:0000256" key="4">
    <source>
        <dbReference type="SAM" id="MobiDB-lite"/>
    </source>
</evidence>
<dbReference type="OrthoDB" id="198977at2759"/>
<evidence type="ECO:0000256" key="2">
    <source>
        <dbReference type="ARBA" id="ARBA00023034"/>
    </source>
</evidence>
<dbReference type="GO" id="GO:0005795">
    <property type="term" value="C:Golgi stack"/>
    <property type="evidence" value="ECO:0007669"/>
    <property type="project" value="TreeGrafter"/>
</dbReference>
<sequence>MNFISKGYSALVGEGKNLQQTPELTIQKLTDRVSASTLIEDRRAAVLGLKGLAKEYKRIVGEEALDPLLSLLQEEYEDPSLIKSILETINNLITTEEYDNPKEISLWHAKVIVENDDHIARLLALIGDSDFYIKFNALQQLGILFAHSGEVLISKILVSPVGVGKLVDLLSDTTEIIRNEGVQLLILMTEKNSEIQKILAFENTFEILFSIIIEEGGVGGNIIVQDCLQLLYNLLGLNISNQKYFRETSCIQRLPDLLFFDPSENDITGYGTQDSGWKDQHARNILVVLEIVRMLVQNGNTDTFINQKSMQTCGMVSPLLQHALSLEAPSTVRAQSLAAVGDIIRSNSENQNIFQRILISASPDYDDHDHDHEGASATPVKVLPEPAILVISRIAVGSCPPELSEESYHLVRSAATYLIRCYLENNPDAQLAISATFNPPPTDDILEGNESQQSVGSLLVSVMTLPVKQPTISDTLRICNALSLFSLLVHLNEDCKMLALKVIVEKYNGSDCELVLALLRQAVSISKNLSPNSEAQDSSQSVLLCSQYLSTLSLWLYNCPPCVACLLKDKDASNFLIENISRPVSKGFLLQGISSFLFGVVYEFNSEPNTSVKNSDLYLILNKRLGVDHLLLNLTKLYDSNEIYNAFSKDSFDSSNQKLDLDTLKIGYSFAVLFRSHINQLKLTIRKNPESIEAYSSPVVNSPKTFIPEENSKQENKSNKKKSSKKTSNETSEETVSKSKYDELNALLLAKNNELSTTLEKLENMSVSNKKNKNKNNNSNNDNSKFDDLNKEISELKKLNSDLEKKLELSNSEIEKLNNQISEDKNKFTTLESNFSEKEKTLAEKLSSANTKISSLEEQISILSAENQTKKSSDPGIKDLEDKIIELEKEQEDLLVLLADQDASCKSYRKQLREKGVDIPPSDVDDDDEDLEE</sequence>
<feature type="region of interest" description="Disordered" evidence="4">
    <location>
        <begin position="910"/>
        <end position="933"/>
    </location>
</feature>
<dbReference type="Gene3D" id="1.25.10.10">
    <property type="entry name" value="Leucine-rich Repeat Variant"/>
    <property type="match status" value="1"/>
</dbReference>
<dbReference type="Proteomes" id="UP000187429">
    <property type="component" value="Unassembled WGS sequence"/>
</dbReference>
<dbReference type="InterPro" id="IPR006953">
    <property type="entry name" value="Vesicle_Uso1_P115_head"/>
</dbReference>